<dbReference type="OrthoDB" id="161597at2"/>
<gene>
    <name evidence="1" type="ORF">AMURIS_02688</name>
</gene>
<organism evidence="1 2">
    <name type="scientific">Acetatifactor muris</name>
    <dbReference type="NCBI Taxonomy" id="879566"/>
    <lineage>
        <taxon>Bacteria</taxon>
        <taxon>Bacillati</taxon>
        <taxon>Bacillota</taxon>
        <taxon>Clostridia</taxon>
        <taxon>Lachnospirales</taxon>
        <taxon>Lachnospiraceae</taxon>
        <taxon>Acetatifactor</taxon>
    </lineage>
</organism>
<evidence type="ECO:0000313" key="2">
    <source>
        <dbReference type="Proteomes" id="UP000236311"/>
    </source>
</evidence>
<accession>A0A2K4ZHL4</accession>
<proteinExistence type="predicted"/>
<protein>
    <submittedName>
        <fullName evidence="1">Uncharacterized protein</fullName>
    </submittedName>
</protein>
<keyword evidence="2" id="KW-1185">Reference proteome</keyword>
<evidence type="ECO:0000313" key="1">
    <source>
        <dbReference type="EMBL" id="SOY29967.1"/>
    </source>
</evidence>
<dbReference type="RefSeq" id="WP_103240050.1">
    <property type="nucleotide sequence ID" value="NZ_JANJZD010000012.1"/>
</dbReference>
<dbReference type="EMBL" id="OFSM01000013">
    <property type="protein sequence ID" value="SOY29967.1"/>
    <property type="molecule type" value="Genomic_DNA"/>
</dbReference>
<dbReference type="Proteomes" id="UP000236311">
    <property type="component" value="Unassembled WGS sequence"/>
</dbReference>
<dbReference type="AlphaFoldDB" id="A0A2K4ZHL4"/>
<name>A0A2K4ZHL4_9FIRM</name>
<reference evidence="1 2" key="1">
    <citation type="submission" date="2018-01" db="EMBL/GenBank/DDBJ databases">
        <authorList>
            <person name="Gaut B.S."/>
            <person name="Morton B.R."/>
            <person name="Clegg M.T."/>
            <person name="Duvall M.R."/>
        </authorList>
    </citation>
    <scope>NUCLEOTIDE SEQUENCE [LARGE SCALE GENOMIC DNA]</scope>
    <source>
        <strain evidence="1">GP69</strain>
    </source>
</reference>
<sequence>MKLLSLYEAVNKILSRLDFSRLYSHFSKYRFALYNHTEICLDGKIIPYDQRFLANTSILYEGDYIAIWNVAPEQQASLDAELLAYGIVHEMFHCFQLQQGEERFPDDLKLLVYPSDPAHYAAKYQENQYLIDAFSGCNIESLVRFSEIRNARLAGYGGLTEELKAETIEGVAEYVGLKALKIINEEKYWKITLDYVDKLKNNLDLLFDIRRISYYTGPLFCLTLEMLGLPVRNEFHGLPVYRQNIPFPSVSAEAAAPNTALLTEVTNRFQALTKRRQSILSTHMAQSTCVEYPAFICGYDPMNMFQVENLLYCSHFVFLQKGAETIKKEGPILLMLKEDSDREIAGYYELSQ</sequence>